<dbReference type="PANTHER" id="PTHR10766">
    <property type="entry name" value="TRANSMEMBRANE 9 SUPERFAMILY PROTEIN"/>
    <property type="match status" value="1"/>
</dbReference>
<dbReference type="OrthoDB" id="310621at2759"/>
<feature type="transmembrane region" description="Helical" evidence="7">
    <location>
        <begin position="334"/>
        <end position="353"/>
    </location>
</feature>
<evidence type="ECO:0000256" key="3">
    <source>
        <dbReference type="ARBA" id="ARBA00022692"/>
    </source>
</evidence>
<evidence type="ECO:0000256" key="1">
    <source>
        <dbReference type="ARBA" id="ARBA00004141"/>
    </source>
</evidence>
<accession>A0A8S1PCB5</accession>
<dbReference type="Proteomes" id="UP000692954">
    <property type="component" value="Unassembled WGS sequence"/>
</dbReference>
<keyword evidence="4" id="KW-0732">Signal</keyword>
<dbReference type="GO" id="GO:0072657">
    <property type="term" value="P:protein localization to membrane"/>
    <property type="evidence" value="ECO:0007669"/>
    <property type="project" value="TreeGrafter"/>
</dbReference>
<feature type="transmembrane region" description="Helical" evidence="7">
    <location>
        <begin position="491"/>
        <end position="517"/>
    </location>
</feature>
<comment type="similarity">
    <text evidence="2 7">Belongs to the nonaspanin (TM9SF) (TC 9.A.2) family.</text>
</comment>
<feature type="transmembrane region" description="Helical" evidence="7">
    <location>
        <begin position="529"/>
        <end position="548"/>
    </location>
</feature>
<feature type="transmembrane region" description="Helical" evidence="7">
    <location>
        <begin position="235"/>
        <end position="256"/>
    </location>
</feature>
<evidence type="ECO:0000256" key="5">
    <source>
        <dbReference type="ARBA" id="ARBA00022989"/>
    </source>
</evidence>
<keyword evidence="6 7" id="KW-0472">Membrane</keyword>
<reference evidence="8" key="1">
    <citation type="submission" date="2021-01" db="EMBL/GenBank/DDBJ databases">
        <authorList>
            <consortium name="Genoscope - CEA"/>
            <person name="William W."/>
        </authorList>
    </citation>
    <scope>NUCLEOTIDE SEQUENCE</scope>
</reference>
<keyword evidence="3 7" id="KW-0812">Transmembrane</keyword>
<dbReference type="Pfam" id="PF02990">
    <property type="entry name" value="EMP70"/>
    <property type="match status" value="1"/>
</dbReference>
<evidence type="ECO:0000256" key="4">
    <source>
        <dbReference type="ARBA" id="ARBA00022729"/>
    </source>
</evidence>
<evidence type="ECO:0000256" key="6">
    <source>
        <dbReference type="ARBA" id="ARBA00023136"/>
    </source>
</evidence>
<proteinExistence type="inferred from homology"/>
<protein>
    <recommendedName>
        <fullName evidence="7">Transmembrane 9 superfamily member</fullName>
    </recommendedName>
</protein>
<evidence type="ECO:0000313" key="8">
    <source>
        <dbReference type="EMBL" id="CAD8100524.1"/>
    </source>
</evidence>
<dbReference type="InterPro" id="IPR004240">
    <property type="entry name" value="EMP70"/>
</dbReference>
<name>A0A8S1PCB5_9CILI</name>
<comment type="caution">
    <text evidence="8">The sequence shown here is derived from an EMBL/GenBank/DDBJ whole genome shotgun (WGS) entry which is preliminary data.</text>
</comment>
<dbReference type="AlphaFoldDB" id="A0A8S1PCB5"/>
<feature type="transmembrane region" description="Helical" evidence="7">
    <location>
        <begin position="452"/>
        <end position="471"/>
    </location>
</feature>
<dbReference type="GO" id="GO:0016020">
    <property type="term" value="C:membrane"/>
    <property type="evidence" value="ECO:0007669"/>
    <property type="project" value="UniProtKB-SubCell"/>
</dbReference>
<evidence type="ECO:0000256" key="7">
    <source>
        <dbReference type="RuleBase" id="RU363079"/>
    </source>
</evidence>
<dbReference type="PANTHER" id="PTHR10766:SF111">
    <property type="entry name" value="TRANSMEMBRANE 9 SUPERFAMILY MEMBER 2"/>
    <property type="match status" value="1"/>
</dbReference>
<evidence type="ECO:0000256" key="2">
    <source>
        <dbReference type="ARBA" id="ARBA00005227"/>
    </source>
</evidence>
<gene>
    <name evidence="8" type="ORF">PSON_ATCC_30995.1.T0740072</name>
</gene>
<keyword evidence="5 7" id="KW-1133">Transmembrane helix</keyword>
<dbReference type="EMBL" id="CAJJDN010000074">
    <property type="protein sequence ID" value="CAD8100524.1"/>
    <property type="molecule type" value="Genomic_DNA"/>
</dbReference>
<feature type="transmembrane region" description="Helical" evidence="7">
    <location>
        <begin position="560"/>
        <end position="589"/>
    </location>
</feature>
<feature type="transmembrane region" description="Helical" evidence="7">
    <location>
        <begin position="407"/>
        <end position="431"/>
    </location>
</feature>
<evidence type="ECO:0000313" key="9">
    <source>
        <dbReference type="Proteomes" id="UP000692954"/>
    </source>
</evidence>
<feature type="transmembrane region" description="Helical" evidence="7">
    <location>
        <begin position="365"/>
        <end position="387"/>
    </location>
</feature>
<comment type="subcellular location">
    <subcellularLocation>
        <location evidence="1">Membrane</location>
        <topology evidence="1">Multi-pass membrane protein</topology>
    </subcellularLocation>
</comment>
<keyword evidence="9" id="KW-1185">Reference proteome</keyword>
<organism evidence="8 9">
    <name type="scientific">Paramecium sonneborni</name>
    <dbReference type="NCBI Taxonomy" id="65129"/>
    <lineage>
        <taxon>Eukaryota</taxon>
        <taxon>Sar</taxon>
        <taxon>Alveolata</taxon>
        <taxon>Ciliophora</taxon>
        <taxon>Intramacronucleata</taxon>
        <taxon>Oligohymenophorea</taxon>
        <taxon>Peniculida</taxon>
        <taxon>Parameciidae</taxon>
        <taxon>Paramecium</taxon>
    </lineage>
</organism>
<dbReference type="GO" id="GO:0005737">
    <property type="term" value="C:cytoplasm"/>
    <property type="evidence" value="ECO:0007669"/>
    <property type="project" value="UniProtKB-ARBA"/>
</dbReference>
<sequence length="599" mass="69174">MNIFMLSIICVVCAFDLPGIKQKMYVEGEQISVLINEMTSESTQLPYDYYDLDICKPESTENQNQNIGSMILGTLIQQSSYKIFLNYEINDELVCIKNFTQTEQNNLKWFIDHDYRVNMLIDDLPILSRDYLNNTKIGVPLGIRNINQYQFYNHYNFKVEIYNTSKSQINQTFSINSIRVEFESKCQDSPSIKSGIDCPINQQMNITYSVEFSMTNSSNRWSAYFNIVNDSDQQWVSISITFTISLLLTVIIAWFIRFTIKRDVLKFEALPQDENDILIDQMGWKQISRDVFRPPSGILFLSVLIGTGIQFTMMTISIFFFSSIGFLYSAHTGNLATVVIVVYVFTGSLNGYYSSKFYKYFKGEYWLLCTLGSNLAFPIMALFIFGIENIALMFEESSNGLDFKSGVTFIALQLGIQTPLNLIGSFIGFKFESPKNPCKYGQIPQEIPSQPFYLDYFYSCLIGGLICFISVGLEISQIMQLIWQNSYYEFFVSLFFTAILLIIISAEVSILTVYLLIQNQNHRWWWKAFFVPFTSGVYLFIYSIQYYLDQLLFTRFSTILYYFGTMYMASLCLGLVCGTVGFIASHIFVKKIYSMIKLD</sequence>
<feature type="transmembrane region" description="Helical" evidence="7">
    <location>
        <begin position="298"/>
        <end position="328"/>
    </location>
</feature>